<dbReference type="Proteomes" id="UP000008524">
    <property type="component" value="Chromosome 1"/>
</dbReference>
<evidence type="ECO:0008006" key="5">
    <source>
        <dbReference type="Google" id="ProtNLM"/>
    </source>
</evidence>
<sequence length="107" mass="12816">MLAPTHVILEVFLLLLLLLSASHRGTFSHNSLPYLFVVFSSTQYIFFLFFPPTKVPRFLYYNRQTESCMSIYLCIYLYTCLHIYIYISLCICFLLLLFIYYIDIYTF</sequence>
<keyword evidence="1" id="KW-0472">Membrane</keyword>
<name>Q4GYZ1_TRYB2</name>
<reference evidence="3 4" key="1">
    <citation type="journal article" date="2003" name="Nucleic Acids Res.">
        <title>The DNA sequence of chromosome I of an African trypanosome: gene content, chromosome organisation, recombination and polymorphism.</title>
        <authorList>
            <person name="Hall N."/>
            <person name="Berriman M."/>
            <person name="Lennard N.J."/>
            <person name="Harris B.R."/>
            <person name="Hertz-Fowler C."/>
            <person name="Bart-Delabesse E.N."/>
            <person name="Gerrare C.S."/>
            <person name="Atkin R.J."/>
            <person name="Barron A.J."/>
            <person name="Bowman S."/>
            <person name="Bray-Allen S.P."/>
            <person name="Bringaud F."/>
            <person name="Clark L.N."/>
            <person name="Corton C.H."/>
            <person name="Cronin A."/>
            <person name="Davies R."/>
            <person name="Doggett J."/>
            <person name="Fraser A."/>
            <person name="Gruter E."/>
            <person name="Hall S."/>
            <person name="Harper A.D."/>
            <person name="Kay M.P."/>
            <person name="Leech V."/>
            <person name="Mayes R."/>
            <person name="Price C."/>
            <person name="Quail M.A."/>
            <person name="Rabbinowitch E."/>
            <person name="Reitter C."/>
            <person name="Rutherford K."/>
            <person name="Sasse J."/>
            <person name="Sharp S."/>
            <person name="Shownkeen R."/>
            <person name="Macleod A."/>
            <person name="Taylor S."/>
            <person name="Tweedie A."/>
            <person name="Turner C.M.R."/>
            <person name="Tait A."/>
            <person name="Gull K."/>
            <person name="Barrell B."/>
            <person name="Melville S.E."/>
        </authorList>
    </citation>
    <scope>NUCLEOTIDE SEQUENCE [LARGE SCALE GENOMIC DNA]</scope>
    <source>
        <strain evidence="3 4">927/4 GUTat10.1</strain>
    </source>
</reference>
<dbReference type="GeneID" id="4357175"/>
<feature type="transmembrane region" description="Helical" evidence="1">
    <location>
        <begin position="34"/>
        <end position="50"/>
    </location>
</feature>
<reference evidence="4" key="2">
    <citation type="journal article" date="2005" name="Science">
        <title>The genome of the African trypanosome Trypanosoma brucei.</title>
        <authorList>
            <person name="Berriman M."/>
            <person name="Ghedin E."/>
            <person name="Hertz-Fowler C."/>
            <person name="Blandin G."/>
            <person name="Renauld H."/>
            <person name="Bartholomeu D.C."/>
            <person name="Lennard N.J."/>
            <person name="Caler E."/>
            <person name="Hamlin N.E."/>
            <person name="Haas B."/>
            <person name="Bohme U."/>
            <person name="Hannick L."/>
            <person name="Aslett M.A."/>
            <person name="Shallom J."/>
            <person name="Marcello L."/>
            <person name="Hou L."/>
            <person name="Wickstead B."/>
            <person name="Alsmark U.C."/>
            <person name="Arrowsmith C."/>
            <person name="Atkin R.J."/>
            <person name="Barron A.J."/>
            <person name="Bringaud F."/>
            <person name="Brooks K."/>
            <person name="Carrington M."/>
            <person name="Cherevach I."/>
            <person name="Chillingworth T.J."/>
            <person name="Churcher C."/>
            <person name="Clark L.N."/>
            <person name="Corton C.H."/>
            <person name="Cronin A."/>
            <person name="Davies R.M."/>
            <person name="Doggett J."/>
            <person name="Djikeng A."/>
            <person name="Feldblyum T."/>
            <person name="Field M.C."/>
            <person name="Fraser A."/>
            <person name="Goodhead I."/>
            <person name="Hance Z."/>
            <person name="Harper D."/>
            <person name="Harris B.R."/>
            <person name="Hauser H."/>
            <person name="Hostetler J."/>
            <person name="Ivens A."/>
            <person name="Jagels K."/>
            <person name="Johnson D."/>
            <person name="Johnson J."/>
            <person name="Jones K."/>
            <person name="Kerhornou A.X."/>
            <person name="Koo H."/>
            <person name="Larke N."/>
            <person name="Landfear S."/>
            <person name="Larkin C."/>
            <person name="Leech V."/>
            <person name="Line A."/>
            <person name="Lord A."/>
            <person name="Macleod A."/>
            <person name="Mooney P.J."/>
            <person name="Moule S."/>
            <person name="Martin D.M."/>
            <person name="Morgan G.W."/>
            <person name="Mungall K."/>
            <person name="Norbertczak H."/>
            <person name="Ormond D."/>
            <person name="Pai G."/>
            <person name="Peacock C.S."/>
            <person name="Peterson J."/>
            <person name="Quail M.A."/>
            <person name="Rabbinowitsch E."/>
            <person name="Rajandream M.A."/>
            <person name="Reitter C."/>
            <person name="Salzberg S.L."/>
            <person name="Sanders M."/>
            <person name="Schobel S."/>
            <person name="Sharp S."/>
            <person name="Simmonds M."/>
            <person name="Simpson A.J."/>
            <person name="Tallon L."/>
            <person name="Turner C.M."/>
            <person name="Tait A."/>
            <person name="Tivey A.R."/>
            <person name="Van Aken S."/>
            <person name="Walker D."/>
            <person name="Wanless D."/>
            <person name="Wang S."/>
            <person name="White B."/>
            <person name="White O."/>
            <person name="Whitehead S."/>
            <person name="Woodward J."/>
            <person name="Wortman J."/>
            <person name="Adams M.D."/>
            <person name="Embley T.M."/>
            <person name="Gull K."/>
            <person name="Ullu E."/>
            <person name="Barry J.D."/>
            <person name="Fairlamb A.H."/>
            <person name="Opperdoes F."/>
            <person name="Barrell B.G."/>
            <person name="Donelson J.E."/>
            <person name="Hall N."/>
            <person name="Fraser C.M."/>
            <person name="Melville S.E."/>
            <person name="El-Sayed N.M."/>
        </authorList>
    </citation>
    <scope>NUCLEOTIDE SEQUENCE [LARGE SCALE GENOMIC DNA]</scope>
    <source>
        <strain evidence="4">927/4 GUTat10.1</strain>
    </source>
</reference>
<evidence type="ECO:0000256" key="2">
    <source>
        <dbReference type="SAM" id="SignalP"/>
    </source>
</evidence>
<dbReference type="AlphaFoldDB" id="Q4GYZ1"/>
<gene>
    <name evidence="3" type="ORF">TB927.1.2300</name>
</gene>
<keyword evidence="2" id="KW-0732">Signal</keyword>
<organism evidence="3 4">
    <name type="scientific">Trypanosoma brucei brucei (strain 927/4 GUTat10.1)</name>
    <dbReference type="NCBI Taxonomy" id="185431"/>
    <lineage>
        <taxon>Eukaryota</taxon>
        <taxon>Discoba</taxon>
        <taxon>Euglenozoa</taxon>
        <taxon>Kinetoplastea</taxon>
        <taxon>Metakinetoplastina</taxon>
        <taxon>Trypanosomatida</taxon>
        <taxon>Trypanosomatidae</taxon>
        <taxon>Trypanosoma</taxon>
    </lineage>
</organism>
<feature type="chain" id="PRO_5004239130" description="T. brucei spp.-specific protein" evidence="2">
    <location>
        <begin position="29"/>
        <end position="107"/>
    </location>
</feature>
<keyword evidence="1" id="KW-0812">Transmembrane</keyword>
<protein>
    <recommendedName>
        <fullName evidence="5">T. brucei spp.-specific protein</fullName>
    </recommendedName>
</protein>
<dbReference type="InParanoid" id="Q4GYZ1"/>
<dbReference type="RefSeq" id="XP_001218930.1">
    <property type="nucleotide sequence ID" value="XM_001218929.1"/>
</dbReference>
<evidence type="ECO:0000256" key="1">
    <source>
        <dbReference type="SAM" id="Phobius"/>
    </source>
</evidence>
<dbReference type="KEGG" id="tbr:TB927.1.2300"/>
<dbReference type="PaxDb" id="5691-CAJ16346"/>
<keyword evidence="4" id="KW-1185">Reference proteome</keyword>
<accession>Q4GYZ1</accession>
<feature type="signal peptide" evidence="2">
    <location>
        <begin position="1"/>
        <end position="28"/>
    </location>
</feature>
<proteinExistence type="predicted"/>
<keyword evidence="1" id="KW-1133">Transmembrane helix</keyword>
<feature type="transmembrane region" description="Helical" evidence="1">
    <location>
        <begin position="71"/>
        <end position="102"/>
    </location>
</feature>
<dbReference type="EMBL" id="AL929603">
    <property type="protein sequence ID" value="CAJ16346.1"/>
    <property type="molecule type" value="Genomic_DNA"/>
</dbReference>
<evidence type="ECO:0000313" key="3">
    <source>
        <dbReference type="EMBL" id="CAJ16346.1"/>
    </source>
</evidence>
<evidence type="ECO:0000313" key="4">
    <source>
        <dbReference type="Proteomes" id="UP000008524"/>
    </source>
</evidence>